<proteinExistence type="predicted"/>
<dbReference type="PANTHER" id="PTHR39420:SF2">
    <property type="entry name" value="HYDROLASE"/>
    <property type="match status" value="1"/>
</dbReference>
<dbReference type="Pfam" id="PF10103">
    <property type="entry name" value="Zincin_2"/>
    <property type="match status" value="1"/>
</dbReference>
<keyword evidence="3" id="KW-1185">Reference proteome</keyword>
<dbReference type="InterPro" id="IPR018766">
    <property type="entry name" value="Zinicin_2"/>
</dbReference>
<dbReference type="InterPro" id="IPR042271">
    <property type="entry name" value="Zinicin_2_N"/>
</dbReference>
<accession>A0A4Q7NQ25</accession>
<organism evidence="2 3">
    <name type="scientific">Motilibacter rhizosphaerae</name>
    <dbReference type="NCBI Taxonomy" id="598652"/>
    <lineage>
        <taxon>Bacteria</taxon>
        <taxon>Bacillati</taxon>
        <taxon>Actinomycetota</taxon>
        <taxon>Actinomycetes</taxon>
        <taxon>Motilibacterales</taxon>
        <taxon>Motilibacteraceae</taxon>
        <taxon>Motilibacter</taxon>
    </lineage>
</organism>
<evidence type="ECO:0000256" key="1">
    <source>
        <dbReference type="SAM" id="MobiDB-lite"/>
    </source>
</evidence>
<keyword evidence="2" id="KW-0378">Hydrolase</keyword>
<dbReference type="OrthoDB" id="8478472at2"/>
<dbReference type="RefSeq" id="WP_130493335.1">
    <property type="nucleotide sequence ID" value="NZ_SGXD01000003.1"/>
</dbReference>
<dbReference type="NCBIfam" id="TIGR03624">
    <property type="entry name" value="putative hydrolase"/>
    <property type="match status" value="1"/>
</dbReference>
<protein>
    <submittedName>
        <fullName evidence="2">Putative hydrolase</fullName>
    </submittedName>
</protein>
<dbReference type="Gene3D" id="1.20.150.30">
    <property type="entry name" value="Zincin-like metallopeptidase, N-terminal domain"/>
    <property type="match status" value="1"/>
</dbReference>
<comment type="caution">
    <text evidence="2">The sequence shown here is derived from an EMBL/GenBank/DDBJ whole genome shotgun (WGS) entry which is preliminary data.</text>
</comment>
<feature type="compositionally biased region" description="Gly residues" evidence="1">
    <location>
        <begin position="7"/>
        <end position="28"/>
    </location>
</feature>
<reference evidence="2 3" key="1">
    <citation type="submission" date="2019-02" db="EMBL/GenBank/DDBJ databases">
        <title>Genomic Encyclopedia of Type Strains, Phase IV (KMG-IV): sequencing the most valuable type-strain genomes for metagenomic binning, comparative biology and taxonomic classification.</title>
        <authorList>
            <person name="Goeker M."/>
        </authorList>
    </citation>
    <scope>NUCLEOTIDE SEQUENCE [LARGE SCALE GENOMIC DNA]</scope>
    <source>
        <strain evidence="2 3">DSM 45622</strain>
    </source>
</reference>
<dbReference type="AlphaFoldDB" id="A0A4Q7NQ25"/>
<evidence type="ECO:0000313" key="3">
    <source>
        <dbReference type="Proteomes" id="UP000293638"/>
    </source>
</evidence>
<name>A0A4Q7NQ25_9ACTN</name>
<sequence length="447" mass="46406">MSTPFGFGPGTGGGEGSGGSGDPFGLGAFGDPSQMAEAFAQIGRLLSWQGGPVNWDLARDTARQAVAGGDPSPSFGDRSLVEQALRLAELWLDDATTLPAAGGRVEAWSRAEWVERTLPVWHELAEPVAERVQEAMTAALRDQLSGAGAEGLPPGMEGLLGAGVSPETFAQQLQSQLGPMLKAMSASMFGAQVGQALGALAGEVVGSTDVGLPLAGTGRSALLPSGVAAFGAGLEVPEEEVRVFLALREAAHQRLYAAAGWLRPRLLGDVTAYARGIAIDAAAIESAVSQLDPSDPAAVQEALGSGLFAPDPTPEQQLALTRLETLLALVEGWVDTVTAAAAEPHLKHAAALREAVRRRRATGGPAEQTFANLVGLELRPRRLRDAARLWELVARARGTDGRDALWTAPDLMPGTSDLDEPELFASTSSVEVDLDELLGPDGDGPQA</sequence>
<dbReference type="EMBL" id="SGXD01000003">
    <property type="protein sequence ID" value="RZS87178.1"/>
    <property type="molecule type" value="Genomic_DNA"/>
</dbReference>
<evidence type="ECO:0000313" key="2">
    <source>
        <dbReference type="EMBL" id="RZS87178.1"/>
    </source>
</evidence>
<dbReference type="Proteomes" id="UP000293638">
    <property type="component" value="Unassembled WGS sequence"/>
</dbReference>
<dbReference type="GO" id="GO:0016787">
    <property type="term" value="F:hydrolase activity"/>
    <property type="evidence" value="ECO:0007669"/>
    <property type="project" value="UniProtKB-KW"/>
</dbReference>
<dbReference type="PANTHER" id="PTHR39420">
    <property type="match status" value="1"/>
</dbReference>
<gene>
    <name evidence="2" type="ORF">EV189_2602</name>
</gene>
<dbReference type="SUPFAM" id="SSF55486">
    <property type="entry name" value="Metalloproteases ('zincins'), catalytic domain"/>
    <property type="match status" value="1"/>
</dbReference>
<feature type="region of interest" description="Disordered" evidence="1">
    <location>
        <begin position="1"/>
        <end position="29"/>
    </location>
</feature>